<evidence type="ECO:0008006" key="10">
    <source>
        <dbReference type="Google" id="ProtNLM"/>
    </source>
</evidence>
<feature type="transmembrane region" description="Helical" evidence="8">
    <location>
        <begin position="337"/>
        <end position="359"/>
    </location>
</feature>
<evidence type="ECO:0000256" key="8">
    <source>
        <dbReference type="SAM" id="Phobius"/>
    </source>
</evidence>
<sequence length="414" mass="44921">MMKAKGNRVANQDLEESLLPSDPQGKQAPELKVNVAPAVVGETEREDGNEHSKSKQGGLVGAITRSCRGDNLLLALYTLGLLFTSVGNSVFFKKMTNAMPNYSFFLNQLTSTVYIPIFFSLIWYADFSGKLSEEEKKFPKSRFLALGALDALAGICMLFGGVHTAGTLQVVFQQLTIPVTLIASGLLLRAKYHLWQILGALVILGGVVVVQLPVILGWDSSGDAFAGNSTTFNIIFSLSAVPMALSSVFKEVAFRGVSLDVNLLQGWVAFWQVLIGFVLLPLNTLPFLEDQKLEWKDIPESLWGGCKCLFAGVNTYGEGGKACGGPDQHPCDACGAAWIPVVVYLAFNVGYNVFMLLVIKYGSATLSFLVATLRLPLSSFAFYAPFIMGDDAQEFQWTDLAGLAVLLIGLVLYR</sequence>
<organism evidence="9">
    <name type="scientific">Chromera velia CCMP2878</name>
    <dbReference type="NCBI Taxonomy" id="1169474"/>
    <lineage>
        <taxon>Eukaryota</taxon>
        <taxon>Sar</taxon>
        <taxon>Alveolata</taxon>
        <taxon>Colpodellida</taxon>
        <taxon>Chromeraceae</taxon>
        <taxon>Chromera</taxon>
    </lineage>
</organism>
<dbReference type="InterPro" id="IPR013936">
    <property type="entry name" value="CRT-like"/>
</dbReference>
<feature type="transmembrane region" description="Helical" evidence="8">
    <location>
        <begin position="395"/>
        <end position="413"/>
    </location>
</feature>
<gene>
    <name evidence="9" type="ORF">Cvel_14915</name>
</gene>
<evidence type="ECO:0000256" key="4">
    <source>
        <dbReference type="ARBA" id="ARBA00022692"/>
    </source>
</evidence>
<feature type="transmembrane region" description="Helical" evidence="8">
    <location>
        <begin position="197"/>
        <end position="218"/>
    </location>
</feature>
<evidence type="ECO:0000313" key="9">
    <source>
        <dbReference type="EMBL" id="CEM06460.1"/>
    </source>
</evidence>
<dbReference type="Pfam" id="PF08627">
    <property type="entry name" value="CRT-like"/>
    <property type="match status" value="1"/>
</dbReference>
<comment type="similarity">
    <text evidence="2">Belongs to the CRT-like transporter family.</text>
</comment>
<evidence type="ECO:0000256" key="2">
    <source>
        <dbReference type="ARBA" id="ARBA00006690"/>
    </source>
</evidence>
<evidence type="ECO:0000256" key="6">
    <source>
        <dbReference type="ARBA" id="ARBA00023136"/>
    </source>
</evidence>
<feature type="transmembrane region" description="Helical" evidence="8">
    <location>
        <begin position="104"/>
        <end position="124"/>
    </location>
</feature>
<keyword evidence="3" id="KW-0813">Transport</keyword>
<feature type="transmembrane region" description="Helical" evidence="8">
    <location>
        <begin position="171"/>
        <end position="190"/>
    </location>
</feature>
<dbReference type="PANTHER" id="PTHR31326">
    <property type="entry name" value="PROTEIN CLT2, CHLOROPLASTIC"/>
    <property type="match status" value="1"/>
</dbReference>
<dbReference type="AlphaFoldDB" id="A0A0G4F3Q0"/>
<name>A0A0G4F3Q0_9ALVE</name>
<feature type="transmembrane region" description="Helical" evidence="8">
    <location>
        <begin position="230"/>
        <end position="249"/>
    </location>
</feature>
<feature type="transmembrane region" description="Helical" evidence="8">
    <location>
        <begin position="144"/>
        <end position="165"/>
    </location>
</feature>
<accession>A0A0G4F3Q0</accession>
<comment type="subcellular location">
    <subcellularLocation>
        <location evidence="1">Membrane</location>
        <topology evidence="1">Multi-pass membrane protein</topology>
    </subcellularLocation>
</comment>
<evidence type="ECO:0000256" key="5">
    <source>
        <dbReference type="ARBA" id="ARBA00022989"/>
    </source>
</evidence>
<dbReference type="InterPro" id="IPR037185">
    <property type="entry name" value="EmrE-like"/>
</dbReference>
<dbReference type="PhylomeDB" id="A0A0G4F3Q0"/>
<proteinExistence type="inferred from homology"/>
<dbReference type="GO" id="GO:0016020">
    <property type="term" value="C:membrane"/>
    <property type="evidence" value="ECO:0007669"/>
    <property type="project" value="UniProtKB-SubCell"/>
</dbReference>
<dbReference type="EMBL" id="CDMZ01000089">
    <property type="protein sequence ID" value="CEM06460.1"/>
    <property type="molecule type" value="Genomic_DNA"/>
</dbReference>
<keyword evidence="6 8" id="KW-0472">Membrane</keyword>
<dbReference type="PANTHER" id="PTHR31326:SF1">
    <property type="entry name" value="PROTEIN CLT2, CHLOROPLASTIC"/>
    <property type="match status" value="1"/>
</dbReference>
<evidence type="ECO:0000256" key="1">
    <source>
        <dbReference type="ARBA" id="ARBA00004141"/>
    </source>
</evidence>
<keyword evidence="5 8" id="KW-1133">Transmembrane helix</keyword>
<protein>
    <recommendedName>
        <fullName evidence="10">EamA domain-containing protein</fullName>
    </recommendedName>
</protein>
<dbReference type="VEuPathDB" id="CryptoDB:Cvel_14915"/>
<evidence type="ECO:0000256" key="7">
    <source>
        <dbReference type="SAM" id="MobiDB-lite"/>
    </source>
</evidence>
<feature type="transmembrane region" description="Helical" evidence="8">
    <location>
        <begin position="72"/>
        <end position="92"/>
    </location>
</feature>
<feature type="transmembrane region" description="Helical" evidence="8">
    <location>
        <begin position="366"/>
        <end position="389"/>
    </location>
</feature>
<evidence type="ECO:0000256" key="3">
    <source>
        <dbReference type="ARBA" id="ARBA00022448"/>
    </source>
</evidence>
<dbReference type="SUPFAM" id="SSF103481">
    <property type="entry name" value="Multidrug resistance efflux transporter EmrE"/>
    <property type="match status" value="1"/>
</dbReference>
<feature type="transmembrane region" description="Helical" evidence="8">
    <location>
        <begin position="261"/>
        <end position="282"/>
    </location>
</feature>
<reference evidence="9" key="1">
    <citation type="submission" date="2014-11" db="EMBL/GenBank/DDBJ databases">
        <authorList>
            <person name="Otto D Thomas"/>
            <person name="Naeem Raeece"/>
        </authorList>
    </citation>
    <scope>NUCLEOTIDE SEQUENCE</scope>
</reference>
<feature type="region of interest" description="Disordered" evidence="7">
    <location>
        <begin position="1"/>
        <end position="33"/>
    </location>
</feature>
<keyword evidence="4 8" id="KW-0812">Transmembrane</keyword>